<comment type="caution">
    <text evidence="20">The sequence shown here is derived from an EMBL/GenBank/DDBJ whole genome shotgun (WGS) entry which is preliminary data.</text>
</comment>
<comment type="cofactor">
    <cofactor evidence="1 19">
        <name>Mg(2+)</name>
        <dbReference type="ChEBI" id="CHEBI:18420"/>
    </cofactor>
</comment>
<evidence type="ECO:0000256" key="12">
    <source>
        <dbReference type="ARBA" id="ARBA00022989"/>
    </source>
</evidence>
<evidence type="ECO:0000256" key="19">
    <source>
        <dbReference type="HAMAP-Rule" id="MF_00719"/>
    </source>
</evidence>
<dbReference type="GO" id="GO:0051073">
    <property type="term" value="F:adenosylcobinamide-GDP ribazoletransferase activity"/>
    <property type="evidence" value="ECO:0007669"/>
    <property type="project" value="UniProtKB-UniRule"/>
</dbReference>
<comment type="pathway">
    <text evidence="3 19">Cofactor biosynthesis; adenosylcobalamin biosynthesis; adenosylcobalamin from cob(II)yrinate a,c-diamide: step 7/7.</text>
</comment>
<comment type="catalytic activity">
    <reaction evidence="17 19">
        <text>alpha-ribazole + adenosylcob(III)inamide-GDP = adenosylcob(III)alamin + GMP + H(+)</text>
        <dbReference type="Rhea" id="RHEA:16049"/>
        <dbReference type="ChEBI" id="CHEBI:10329"/>
        <dbReference type="ChEBI" id="CHEBI:15378"/>
        <dbReference type="ChEBI" id="CHEBI:18408"/>
        <dbReference type="ChEBI" id="CHEBI:58115"/>
        <dbReference type="ChEBI" id="CHEBI:60487"/>
        <dbReference type="EC" id="2.7.8.26"/>
    </reaction>
</comment>
<dbReference type="GO" id="GO:0009236">
    <property type="term" value="P:cobalamin biosynthetic process"/>
    <property type="evidence" value="ECO:0007669"/>
    <property type="project" value="UniProtKB-UniRule"/>
</dbReference>
<dbReference type="OrthoDB" id="9794626at2"/>
<evidence type="ECO:0000256" key="2">
    <source>
        <dbReference type="ARBA" id="ARBA00004651"/>
    </source>
</evidence>
<evidence type="ECO:0000256" key="6">
    <source>
        <dbReference type="ARBA" id="ARBA00015850"/>
    </source>
</evidence>
<dbReference type="Pfam" id="PF02654">
    <property type="entry name" value="CobS"/>
    <property type="match status" value="1"/>
</dbReference>
<proteinExistence type="inferred from homology"/>
<keyword evidence="13 19" id="KW-0472">Membrane</keyword>
<evidence type="ECO:0000313" key="21">
    <source>
        <dbReference type="Proteomes" id="UP000543836"/>
    </source>
</evidence>
<reference evidence="20 21" key="1">
    <citation type="submission" date="2020-08" db="EMBL/GenBank/DDBJ databases">
        <title>Genomic Encyclopedia of Type Strains, Phase IV (KMG-V): Genome sequencing to study the core and pangenomes of soil and plant-associated prokaryotes.</title>
        <authorList>
            <person name="Whitman W."/>
        </authorList>
    </citation>
    <scope>NUCLEOTIDE SEQUENCE [LARGE SCALE GENOMIC DNA]</scope>
    <source>
        <strain evidence="20 21">SEMIA 492</strain>
    </source>
</reference>
<evidence type="ECO:0000256" key="14">
    <source>
        <dbReference type="ARBA" id="ARBA00025228"/>
    </source>
</evidence>
<keyword evidence="9 19" id="KW-0808">Transferase</keyword>
<evidence type="ECO:0000256" key="16">
    <source>
        <dbReference type="ARBA" id="ARBA00032853"/>
    </source>
</evidence>
<accession>A0A7W7EL98</accession>
<dbReference type="UniPathway" id="UPA00148">
    <property type="reaction ID" value="UER00238"/>
</dbReference>
<dbReference type="PANTHER" id="PTHR34148:SF1">
    <property type="entry name" value="ADENOSYLCOBINAMIDE-GDP RIBAZOLETRANSFERASE"/>
    <property type="match status" value="1"/>
</dbReference>
<sequence length="260" mass="27180">MNIQEYTGDTARAVAFLSRIPVPPSFFESYDGKLTRISRTFPLAGLLIALPAAIVFGILLAFHADPLMAALLALAVQTMTTGALHEDGLSDMADGLGGGKDRDRALAIMKDSRIGTYGAVALILSFGLRAAALAAIARGLAPFAAALVLPASAALSRGAMVWHWYILPAAKPDGIAASAGKPDYGAMQGALTIALALSAFLLWPCLRLPAFILYLLITAAAAFLLTRRVRQRLSGHTGDTIGATQQICEIAALCTLAMCV</sequence>
<evidence type="ECO:0000256" key="18">
    <source>
        <dbReference type="ARBA" id="ARBA00049504"/>
    </source>
</evidence>
<dbReference type="EC" id="2.7.8.26" evidence="5 19"/>
<comment type="function">
    <text evidence="14 19">Joins adenosylcobinamide-GDP and alpha-ribazole to generate adenosylcobalamin (Ado-cobalamin). Also synthesizes adenosylcobalamin 5'-phosphate from adenosylcobinamide-GDP and alpha-ribazole 5'-phosphate.</text>
</comment>
<evidence type="ECO:0000256" key="10">
    <source>
        <dbReference type="ARBA" id="ARBA00022692"/>
    </source>
</evidence>
<keyword evidence="7 19" id="KW-1003">Cell membrane</keyword>
<evidence type="ECO:0000256" key="13">
    <source>
        <dbReference type="ARBA" id="ARBA00023136"/>
    </source>
</evidence>
<evidence type="ECO:0000256" key="4">
    <source>
        <dbReference type="ARBA" id="ARBA00010561"/>
    </source>
</evidence>
<keyword evidence="12 19" id="KW-1133">Transmembrane helix</keyword>
<dbReference type="HAMAP" id="MF_00719">
    <property type="entry name" value="CobS"/>
    <property type="match status" value="1"/>
</dbReference>
<feature type="transmembrane region" description="Helical" evidence="19">
    <location>
        <begin position="41"/>
        <end position="61"/>
    </location>
</feature>
<evidence type="ECO:0000256" key="5">
    <source>
        <dbReference type="ARBA" id="ARBA00013200"/>
    </source>
</evidence>
<protein>
    <recommendedName>
        <fullName evidence="6 19">Adenosylcobinamide-GDP ribazoletransferase</fullName>
        <ecNumber evidence="5 19">2.7.8.26</ecNumber>
    </recommendedName>
    <alternativeName>
        <fullName evidence="16 19">Cobalamin synthase</fullName>
    </alternativeName>
    <alternativeName>
        <fullName evidence="15 19">Cobalamin-5'-phosphate synthase</fullName>
    </alternativeName>
</protein>
<feature type="transmembrane region" description="Helical" evidence="19">
    <location>
        <begin position="209"/>
        <end position="226"/>
    </location>
</feature>
<dbReference type="NCBIfam" id="NF001276">
    <property type="entry name" value="PRK00235.1-2"/>
    <property type="match status" value="1"/>
</dbReference>
<dbReference type="EMBL" id="JACIIG010000010">
    <property type="protein sequence ID" value="MBB4569745.1"/>
    <property type="molecule type" value="Genomic_DNA"/>
</dbReference>
<evidence type="ECO:0000256" key="1">
    <source>
        <dbReference type="ARBA" id="ARBA00001946"/>
    </source>
</evidence>
<evidence type="ECO:0000256" key="8">
    <source>
        <dbReference type="ARBA" id="ARBA00022573"/>
    </source>
</evidence>
<feature type="transmembrane region" description="Helical" evidence="19">
    <location>
        <begin position="114"/>
        <end position="137"/>
    </location>
</feature>
<keyword evidence="8 19" id="KW-0169">Cobalamin biosynthesis</keyword>
<evidence type="ECO:0000256" key="15">
    <source>
        <dbReference type="ARBA" id="ARBA00032605"/>
    </source>
</evidence>
<feature type="transmembrane region" description="Helical" evidence="19">
    <location>
        <begin position="143"/>
        <end position="165"/>
    </location>
</feature>
<dbReference type="InterPro" id="IPR003805">
    <property type="entry name" value="CobS"/>
</dbReference>
<evidence type="ECO:0000256" key="9">
    <source>
        <dbReference type="ARBA" id="ARBA00022679"/>
    </source>
</evidence>
<keyword evidence="10 19" id="KW-0812">Transmembrane</keyword>
<gene>
    <name evidence="19" type="primary">cobS</name>
    <name evidence="20" type="ORF">GGE60_003873</name>
</gene>
<keyword evidence="21" id="KW-1185">Reference proteome</keyword>
<dbReference type="AlphaFoldDB" id="A0A7W7EL98"/>
<evidence type="ECO:0000256" key="7">
    <source>
        <dbReference type="ARBA" id="ARBA00022475"/>
    </source>
</evidence>
<evidence type="ECO:0000256" key="3">
    <source>
        <dbReference type="ARBA" id="ARBA00004663"/>
    </source>
</evidence>
<dbReference type="GO" id="GO:0005886">
    <property type="term" value="C:plasma membrane"/>
    <property type="evidence" value="ECO:0007669"/>
    <property type="project" value="UniProtKB-SubCell"/>
</dbReference>
<organism evidence="20 21">
    <name type="scientific">Rhizobium leucaenae</name>
    <dbReference type="NCBI Taxonomy" id="29450"/>
    <lineage>
        <taxon>Bacteria</taxon>
        <taxon>Pseudomonadati</taxon>
        <taxon>Pseudomonadota</taxon>
        <taxon>Alphaproteobacteria</taxon>
        <taxon>Hyphomicrobiales</taxon>
        <taxon>Rhizobiaceae</taxon>
        <taxon>Rhizobium/Agrobacterium group</taxon>
        <taxon>Rhizobium</taxon>
    </lineage>
</organism>
<dbReference type="Proteomes" id="UP000543836">
    <property type="component" value="Unassembled WGS sequence"/>
</dbReference>
<comment type="similarity">
    <text evidence="4 19">Belongs to the CobS family.</text>
</comment>
<dbReference type="NCBIfam" id="TIGR00317">
    <property type="entry name" value="cobS"/>
    <property type="match status" value="1"/>
</dbReference>
<dbReference type="GO" id="GO:0008818">
    <property type="term" value="F:cobalamin 5'-phosphate synthase activity"/>
    <property type="evidence" value="ECO:0007669"/>
    <property type="project" value="UniProtKB-UniRule"/>
</dbReference>
<comment type="subcellular location">
    <subcellularLocation>
        <location evidence="2 19">Cell membrane</location>
        <topology evidence="2 19">Multi-pass membrane protein</topology>
    </subcellularLocation>
</comment>
<evidence type="ECO:0000256" key="17">
    <source>
        <dbReference type="ARBA" id="ARBA00048623"/>
    </source>
</evidence>
<dbReference type="RefSeq" id="WP_028752959.1">
    <property type="nucleotide sequence ID" value="NZ_JACIIG010000010.1"/>
</dbReference>
<evidence type="ECO:0000313" key="20">
    <source>
        <dbReference type="EMBL" id="MBB4569745.1"/>
    </source>
</evidence>
<comment type="catalytic activity">
    <reaction evidence="18 19">
        <text>alpha-ribazole 5'-phosphate + adenosylcob(III)inamide-GDP = adenosylcob(III)alamin 5'-phosphate + GMP + H(+)</text>
        <dbReference type="Rhea" id="RHEA:23560"/>
        <dbReference type="ChEBI" id="CHEBI:15378"/>
        <dbReference type="ChEBI" id="CHEBI:57918"/>
        <dbReference type="ChEBI" id="CHEBI:58115"/>
        <dbReference type="ChEBI" id="CHEBI:60487"/>
        <dbReference type="ChEBI" id="CHEBI:60493"/>
        <dbReference type="EC" id="2.7.8.26"/>
    </reaction>
</comment>
<dbReference type="PANTHER" id="PTHR34148">
    <property type="entry name" value="ADENOSYLCOBINAMIDE-GDP RIBAZOLETRANSFERASE"/>
    <property type="match status" value="1"/>
</dbReference>
<keyword evidence="11 19" id="KW-0460">Magnesium</keyword>
<name>A0A7W7EL98_9HYPH</name>
<evidence type="ECO:0000256" key="11">
    <source>
        <dbReference type="ARBA" id="ARBA00022842"/>
    </source>
</evidence>